<evidence type="ECO:0000313" key="8">
    <source>
        <dbReference type="EMBL" id="KAH8519336.1"/>
    </source>
</evidence>
<evidence type="ECO:0000313" key="9">
    <source>
        <dbReference type="Proteomes" id="UP000807159"/>
    </source>
</evidence>
<evidence type="ECO:0000256" key="1">
    <source>
        <dbReference type="ARBA" id="ARBA00004937"/>
    </source>
</evidence>
<evidence type="ECO:0000259" key="7">
    <source>
        <dbReference type="Pfam" id="PF00479"/>
    </source>
</evidence>
<keyword evidence="4" id="KW-0521">NADP</keyword>
<reference evidence="8" key="1">
    <citation type="journal article" date="2021" name="J. Hered.">
        <title>Genome Assembly of Salicaceae Populus deltoides (Eastern Cottonwood) I-69 Based on Nanopore Sequencing and Hi-C Technologies.</title>
        <authorList>
            <person name="Bai S."/>
            <person name="Wu H."/>
            <person name="Zhang J."/>
            <person name="Pan Z."/>
            <person name="Zhao W."/>
            <person name="Li Z."/>
            <person name="Tong C."/>
        </authorList>
    </citation>
    <scope>NUCLEOTIDE SEQUENCE</scope>
    <source>
        <tissue evidence="8">Leaf</tissue>
    </source>
</reference>
<dbReference type="SUPFAM" id="SSF51735">
    <property type="entry name" value="NAD(P)-binding Rossmann-fold domains"/>
    <property type="match status" value="1"/>
</dbReference>
<dbReference type="InterPro" id="IPR036291">
    <property type="entry name" value="NAD(P)-bd_dom_sf"/>
</dbReference>
<dbReference type="InterPro" id="IPR001282">
    <property type="entry name" value="G6P_DH"/>
</dbReference>
<dbReference type="EMBL" id="JACEGQ020000001">
    <property type="protein sequence ID" value="KAH8519336.1"/>
    <property type="molecule type" value="Genomic_DNA"/>
</dbReference>
<evidence type="ECO:0000256" key="5">
    <source>
        <dbReference type="ARBA" id="ARBA00023002"/>
    </source>
</evidence>
<dbReference type="PANTHER" id="PTHR23429:SF0">
    <property type="entry name" value="GLUCOSE-6-PHOSPHATE 1-DEHYDROGENASE"/>
    <property type="match status" value="1"/>
</dbReference>
<evidence type="ECO:0000256" key="6">
    <source>
        <dbReference type="ARBA" id="ARBA00023277"/>
    </source>
</evidence>
<dbReference type="GO" id="GO:0006006">
    <property type="term" value="P:glucose metabolic process"/>
    <property type="evidence" value="ECO:0007669"/>
    <property type="project" value="UniProtKB-KW"/>
</dbReference>
<comment type="caution">
    <text evidence="8">The sequence shown here is derived from an EMBL/GenBank/DDBJ whole genome shotgun (WGS) entry which is preliminary data.</text>
</comment>
<dbReference type="Pfam" id="PF00479">
    <property type="entry name" value="G6PD_N"/>
    <property type="match status" value="1"/>
</dbReference>
<keyword evidence="3" id="KW-0313">Glucose metabolism</keyword>
<protein>
    <recommendedName>
        <fullName evidence="2">glucose-6-phosphate dehydrogenase (NADP(+))</fullName>
        <ecNumber evidence="2">1.1.1.49</ecNumber>
    </recommendedName>
</protein>
<dbReference type="InterPro" id="IPR022674">
    <property type="entry name" value="G6P_DH_NAD-bd"/>
</dbReference>
<accession>A0A8T2ZPL2</accession>
<organism evidence="8 9">
    <name type="scientific">Populus deltoides</name>
    <name type="common">Eastern poplar</name>
    <name type="synonym">Eastern cottonwood</name>
    <dbReference type="NCBI Taxonomy" id="3696"/>
    <lineage>
        <taxon>Eukaryota</taxon>
        <taxon>Viridiplantae</taxon>
        <taxon>Streptophyta</taxon>
        <taxon>Embryophyta</taxon>
        <taxon>Tracheophyta</taxon>
        <taxon>Spermatophyta</taxon>
        <taxon>Magnoliopsida</taxon>
        <taxon>eudicotyledons</taxon>
        <taxon>Gunneridae</taxon>
        <taxon>Pentapetalae</taxon>
        <taxon>rosids</taxon>
        <taxon>fabids</taxon>
        <taxon>Malpighiales</taxon>
        <taxon>Salicaceae</taxon>
        <taxon>Saliceae</taxon>
        <taxon>Populus</taxon>
    </lineage>
</organism>
<name>A0A8T2ZPL2_POPDE</name>
<dbReference type="AlphaFoldDB" id="A0A8T2ZPL2"/>
<feature type="domain" description="Glucose-6-phosphate dehydrogenase NAD-binding" evidence="7">
    <location>
        <begin position="35"/>
        <end position="151"/>
    </location>
</feature>
<proteinExistence type="predicted"/>
<dbReference type="Gene3D" id="3.40.50.720">
    <property type="entry name" value="NAD(P)-binding Rossmann-like Domain"/>
    <property type="match status" value="1"/>
</dbReference>
<evidence type="ECO:0000256" key="4">
    <source>
        <dbReference type="ARBA" id="ARBA00022857"/>
    </source>
</evidence>
<keyword evidence="6" id="KW-0119">Carbohydrate metabolism</keyword>
<dbReference type="Proteomes" id="UP000807159">
    <property type="component" value="Chromosome 1"/>
</dbReference>
<dbReference type="EC" id="1.1.1.49" evidence="2"/>
<feature type="non-terminal residue" evidence="8">
    <location>
        <position position="152"/>
    </location>
</feature>
<dbReference type="GO" id="GO:0050661">
    <property type="term" value="F:NADP binding"/>
    <property type="evidence" value="ECO:0007669"/>
    <property type="project" value="InterPro"/>
</dbReference>
<comment type="pathway">
    <text evidence="1">Carbohydrate degradation; pentose phosphate pathway; D-ribulose 5-phosphate from D-glucose 6-phosphate (oxidative stage): step 1/3.</text>
</comment>
<dbReference type="GO" id="GO:0004345">
    <property type="term" value="F:glucose-6-phosphate dehydrogenase activity"/>
    <property type="evidence" value="ECO:0007669"/>
    <property type="project" value="UniProtKB-EC"/>
</dbReference>
<sequence>MGSGQWMVEKRSGLENDSFLKEHETAPESGCLSIIVLGASGDLAKKKTFPALYHLYRQGFLHPDEVHIFGYARTRISDDELRDRIRGYLGKEAEVVSKFLQLIKYVSGSYDTEDGFQLLDKEISQHEVSKNSAEGSSRRLFYLALPPSVYPT</sequence>
<keyword evidence="9" id="KW-1185">Reference proteome</keyword>
<evidence type="ECO:0000256" key="2">
    <source>
        <dbReference type="ARBA" id="ARBA00013019"/>
    </source>
</evidence>
<evidence type="ECO:0000256" key="3">
    <source>
        <dbReference type="ARBA" id="ARBA00022526"/>
    </source>
</evidence>
<keyword evidence="5" id="KW-0560">Oxidoreductase</keyword>
<dbReference type="GO" id="GO:0005829">
    <property type="term" value="C:cytosol"/>
    <property type="evidence" value="ECO:0007669"/>
    <property type="project" value="TreeGrafter"/>
</dbReference>
<dbReference type="PANTHER" id="PTHR23429">
    <property type="entry name" value="GLUCOSE-6-PHOSPHATE 1-DEHYDROGENASE G6PD"/>
    <property type="match status" value="1"/>
</dbReference>
<gene>
    <name evidence="8" type="ORF">H0E87_000939</name>
</gene>
<dbReference type="GO" id="GO:0009051">
    <property type="term" value="P:pentose-phosphate shunt, oxidative branch"/>
    <property type="evidence" value="ECO:0007669"/>
    <property type="project" value="TreeGrafter"/>
</dbReference>